<dbReference type="Gene3D" id="3.10.20.340">
    <property type="entry name" value="ArgJ beta chain, C-terminal domain"/>
    <property type="match status" value="1"/>
</dbReference>
<dbReference type="InterPro" id="IPR002813">
    <property type="entry name" value="Arg_biosynth_ArgJ"/>
</dbReference>
<comment type="similarity">
    <text evidence="1 6">Belongs to the ArgJ family.</text>
</comment>
<evidence type="ECO:0000313" key="8">
    <source>
        <dbReference type="Proteomes" id="UP000218113"/>
    </source>
</evidence>
<dbReference type="HAMAP" id="MF_01106">
    <property type="entry name" value="ArgJ"/>
    <property type="match status" value="1"/>
</dbReference>
<feature type="site" description="Involved in the stabilization of negative charge on the oxyanion by the formation of the oxyanion hole" evidence="6">
    <location>
        <position position="113"/>
    </location>
</feature>
<comment type="function">
    <text evidence="6">Catalyzes two activities which are involved in the cyclic version of arginine biosynthesis: the synthesis of N-acetylglutamate from glutamate and acetyl-CoA as the acetyl donor, and of ornithine by transacetylation between N(2)-acetylornithine and glutamate.</text>
</comment>
<dbReference type="InterPro" id="IPR042195">
    <property type="entry name" value="ArgJ_beta_C"/>
</dbReference>
<sequence>MMQCHKKPVMPQGFSCSSKNCGLKEQGADLSLFYSKVPASAAAVFTRNQFPGAPVILGRELIQRGQLQAIVVNSKISNVGTGQQGIDNAAKTGQAAAKEMKIAPEDVIMSSTGVIGVQLPVELLEAGIQGMGQELQEDPLVAAEGIMTTDTYPKALSLSVGEATLTIVGKGSGMIEPNMATMLVYIFTDAKIAAPLLDQMLRTAVNQSFNMLSVDTDTSTSDSCVMMANGLAGEVDTEEFQKALDFACIEMTKMLARDGEGAGKLLVTKVKEAKTDQEARFIAKALVNSPLIKTMAYGADPNIGRILMAVGKCFDCTVVPEKLVCHINGTLVYQNSNRTNFDETAVRELLSGETVEIEVRLQVGTGQGTAYGCDLTEGYIKENASYYSS</sequence>
<dbReference type="Proteomes" id="UP000218113">
    <property type="component" value="Unassembled WGS sequence"/>
</dbReference>
<keyword evidence="3 6" id="KW-0808">Transferase</keyword>
<dbReference type="InterPro" id="IPR016117">
    <property type="entry name" value="ArgJ-like_dom_sf"/>
</dbReference>
<organism evidence="7 8">
    <name type="scientific">SAR324 cluster bacterium</name>
    <dbReference type="NCBI Taxonomy" id="2024889"/>
    <lineage>
        <taxon>Bacteria</taxon>
        <taxon>Deltaproteobacteria</taxon>
        <taxon>SAR324 cluster</taxon>
    </lineage>
</organism>
<dbReference type="GO" id="GO:0005737">
    <property type="term" value="C:cytoplasm"/>
    <property type="evidence" value="ECO:0007669"/>
    <property type="project" value="UniProtKB-SubCell"/>
</dbReference>
<dbReference type="GO" id="GO:0006526">
    <property type="term" value="P:L-arginine biosynthetic process"/>
    <property type="evidence" value="ECO:0007669"/>
    <property type="project" value="UniProtKB-UniRule"/>
</dbReference>
<feature type="active site" description="Nucleophile" evidence="6">
    <location>
        <position position="181"/>
    </location>
</feature>
<name>A0A2A4T715_9DELT</name>
<feature type="site" description="Cleavage; by autolysis" evidence="6">
    <location>
        <begin position="180"/>
        <end position="181"/>
    </location>
</feature>
<feature type="binding site" evidence="6">
    <location>
        <position position="260"/>
    </location>
    <ligand>
        <name>substrate</name>
    </ligand>
</feature>
<dbReference type="PANTHER" id="PTHR23100">
    <property type="entry name" value="ARGININE BIOSYNTHESIS BIFUNCTIONAL PROTEIN ARGJ"/>
    <property type="match status" value="1"/>
</dbReference>
<comment type="caution">
    <text evidence="7">The sequence shown here is derived from an EMBL/GenBank/DDBJ whole genome shotgun (WGS) entry which is preliminary data.</text>
</comment>
<keyword evidence="5 6" id="KW-0012">Acyltransferase</keyword>
<comment type="catalytic activity">
    <reaction evidence="6">
        <text>L-glutamate + acetyl-CoA = N-acetyl-L-glutamate + CoA + H(+)</text>
        <dbReference type="Rhea" id="RHEA:24292"/>
        <dbReference type="ChEBI" id="CHEBI:15378"/>
        <dbReference type="ChEBI" id="CHEBI:29985"/>
        <dbReference type="ChEBI" id="CHEBI:44337"/>
        <dbReference type="ChEBI" id="CHEBI:57287"/>
        <dbReference type="ChEBI" id="CHEBI:57288"/>
        <dbReference type="EC" id="2.3.1.1"/>
    </reaction>
</comment>
<comment type="subunit">
    <text evidence="2 6">Heterotetramer of two alpha and two beta chains.</text>
</comment>
<gene>
    <name evidence="6" type="primary">argJ</name>
    <name evidence="7" type="ORF">COB67_05340</name>
</gene>
<comment type="pathway">
    <text evidence="6">Amino-acid biosynthesis; L-arginine biosynthesis; N(2)-acetyl-L-ornithine from L-glutamate: step 1/4.</text>
</comment>
<feature type="chain" id="PRO_5023332339" description="Arginine biosynthesis bifunctional protein ArgJ beta chain" evidence="6">
    <location>
        <begin position="181"/>
        <end position="389"/>
    </location>
</feature>
<evidence type="ECO:0000256" key="4">
    <source>
        <dbReference type="ARBA" id="ARBA00022813"/>
    </source>
</evidence>
<dbReference type="EMBL" id="NVSR01000023">
    <property type="protein sequence ID" value="PCI28915.1"/>
    <property type="molecule type" value="Genomic_DNA"/>
</dbReference>
<dbReference type="PANTHER" id="PTHR23100:SF0">
    <property type="entry name" value="ARGININE BIOSYNTHESIS BIFUNCTIONAL PROTEIN ARGJ, MITOCHONDRIAL"/>
    <property type="match status" value="1"/>
</dbReference>
<comment type="catalytic activity">
    <reaction evidence="6">
        <text>N(2)-acetyl-L-ornithine + L-glutamate = N-acetyl-L-glutamate + L-ornithine</text>
        <dbReference type="Rhea" id="RHEA:15349"/>
        <dbReference type="ChEBI" id="CHEBI:29985"/>
        <dbReference type="ChEBI" id="CHEBI:44337"/>
        <dbReference type="ChEBI" id="CHEBI:46911"/>
        <dbReference type="ChEBI" id="CHEBI:57805"/>
        <dbReference type="EC" id="2.3.1.35"/>
    </reaction>
</comment>
<dbReference type="GO" id="GO:0004042">
    <property type="term" value="F:L-glutamate N-acetyltransferase activity"/>
    <property type="evidence" value="ECO:0007669"/>
    <property type="project" value="UniProtKB-UniRule"/>
</dbReference>
<dbReference type="Gene3D" id="3.60.70.12">
    <property type="entry name" value="L-amino peptidase D-ALA esterase/amidase"/>
    <property type="match status" value="1"/>
</dbReference>
<keyword evidence="4 6" id="KW-0068">Autocatalytic cleavage</keyword>
<evidence type="ECO:0000256" key="2">
    <source>
        <dbReference type="ARBA" id="ARBA00011475"/>
    </source>
</evidence>
<comment type="subcellular location">
    <subcellularLocation>
        <location evidence="6">Cytoplasm</location>
    </subcellularLocation>
</comment>
<dbReference type="CDD" id="cd02152">
    <property type="entry name" value="OAT"/>
    <property type="match status" value="1"/>
</dbReference>
<feature type="binding site" evidence="6">
    <location>
        <position position="181"/>
    </location>
    <ligand>
        <name>substrate</name>
    </ligand>
</feature>
<keyword evidence="6" id="KW-0055">Arginine biosynthesis</keyword>
<dbReference type="GO" id="GO:0004358">
    <property type="term" value="F:L-glutamate N-acetyltransferase activity, acting on acetyl-L-ornithine as donor"/>
    <property type="evidence" value="ECO:0007669"/>
    <property type="project" value="UniProtKB-UniRule"/>
</dbReference>
<dbReference type="EC" id="2.3.1.35" evidence="6"/>
<keyword evidence="6" id="KW-0963">Cytoplasm</keyword>
<keyword evidence="6" id="KW-0028">Amino-acid biosynthesis</keyword>
<dbReference type="NCBIfam" id="NF003802">
    <property type="entry name" value="PRK05388.1"/>
    <property type="match status" value="1"/>
</dbReference>
<dbReference type="Pfam" id="PF01960">
    <property type="entry name" value="ArgJ"/>
    <property type="match status" value="1"/>
</dbReference>
<feature type="site" description="Involved in the stabilization of negative charge on the oxyanion by the formation of the oxyanion hole" evidence="6">
    <location>
        <position position="112"/>
    </location>
</feature>
<feature type="binding site" evidence="6">
    <location>
        <position position="388"/>
    </location>
    <ligand>
        <name>substrate</name>
    </ligand>
</feature>
<feature type="chain" id="PRO_5023332340" description="Arginine biosynthesis bifunctional protein ArgJ alpha chain" evidence="6">
    <location>
        <begin position="1"/>
        <end position="180"/>
    </location>
</feature>
<feature type="binding site" evidence="6">
    <location>
        <position position="383"/>
    </location>
    <ligand>
        <name>substrate</name>
    </ligand>
</feature>
<dbReference type="SUPFAM" id="SSF56266">
    <property type="entry name" value="DmpA/ArgJ-like"/>
    <property type="match status" value="1"/>
</dbReference>
<dbReference type="GO" id="GO:0006592">
    <property type="term" value="P:ornithine biosynthetic process"/>
    <property type="evidence" value="ECO:0007669"/>
    <property type="project" value="TreeGrafter"/>
</dbReference>
<accession>A0A2A4T715</accession>
<dbReference type="EC" id="2.3.1.1" evidence="6"/>
<comment type="pathway">
    <text evidence="6">Amino-acid biosynthesis; L-arginine biosynthesis; L-ornithine and N-acetyl-L-glutamate from L-glutamate and N(2)-acetyl-L-ornithine (cyclic): step 1/1.</text>
</comment>
<feature type="binding site" evidence="6">
    <location>
        <position position="148"/>
    </location>
    <ligand>
        <name>substrate</name>
    </ligand>
</feature>
<evidence type="ECO:0000313" key="7">
    <source>
        <dbReference type="EMBL" id="PCI28915.1"/>
    </source>
</evidence>
<dbReference type="AlphaFoldDB" id="A0A2A4T715"/>
<reference evidence="8" key="1">
    <citation type="submission" date="2017-08" db="EMBL/GenBank/DDBJ databases">
        <title>A dynamic microbial community with high functional redundancy inhabits the cold, oxic subseafloor aquifer.</title>
        <authorList>
            <person name="Tully B.J."/>
            <person name="Wheat C.G."/>
            <person name="Glazer B.T."/>
            <person name="Huber J.A."/>
        </authorList>
    </citation>
    <scope>NUCLEOTIDE SEQUENCE [LARGE SCALE GENOMIC DNA]</scope>
</reference>
<dbReference type="NCBIfam" id="TIGR00120">
    <property type="entry name" value="ArgJ"/>
    <property type="match status" value="1"/>
</dbReference>
<proteinExistence type="inferred from homology"/>
<evidence type="ECO:0000256" key="1">
    <source>
        <dbReference type="ARBA" id="ARBA00006774"/>
    </source>
</evidence>
<evidence type="ECO:0000256" key="6">
    <source>
        <dbReference type="HAMAP-Rule" id="MF_01106"/>
    </source>
</evidence>
<dbReference type="UniPathway" id="UPA00068">
    <property type="reaction ID" value="UER00106"/>
</dbReference>
<evidence type="ECO:0000256" key="3">
    <source>
        <dbReference type="ARBA" id="ARBA00022679"/>
    </source>
</evidence>
<keyword evidence="6" id="KW-0511">Multifunctional enzyme</keyword>
<evidence type="ECO:0000256" key="5">
    <source>
        <dbReference type="ARBA" id="ARBA00023315"/>
    </source>
</evidence>
<protein>
    <recommendedName>
        <fullName evidence="6">Arginine biosynthesis bifunctional protein ArgJ</fullName>
    </recommendedName>
    <domain>
        <recommendedName>
            <fullName evidence="6">Glutamate N-acetyltransferase</fullName>
            <ecNumber evidence="6">2.3.1.35</ecNumber>
        </recommendedName>
        <alternativeName>
            <fullName evidence="6">Ornithine acetyltransferase</fullName>
            <shortName evidence="6">OATase</shortName>
        </alternativeName>
        <alternativeName>
            <fullName evidence="6">Ornithine transacetylase</fullName>
        </alternativeName>
    </domain>
    <domain>
        <recommendedName>
            <fullName evidence="6">Amino-acid acetyltransferase</fullName>
            <ecNumber evidence="6">2.3.1.1</ecNumber>
        </recommendedName>
        <alternativeName>
            <fullName evidence="6">N-acetylglutamate synthase</fullName>
            <shortName evidence="6">AGSase</shortName>
        </alternativeName>
    </domain>
    <component>
        <recommendedName>
            <fullName evidence="6">Arginine biosynthesis bifunctional protein ArgJ alpha chain</fullName>
        </recommendedName>
    </component>
    <component>
        <recommendedName>
            <fullName evidence="6">Arginine biosynthesis bifunctional protein ArgJ beta chain</fullName>
        </recommendedName>
    </component>
</protein>
<feature type="binding site" evidence="6">
    <location>
        <position position="170"/>
    </location>
    <ligand>
        <name>substrate</name>
    </ligand>
</feature>